<organism evidence="2 3">
    <name type="scientific">Gossypium armourianum</name>
    <dbReference type="NCBI Taxonomy" id="34283"/>
    <lineage>
        <taxon>Eukaryota</taxon>
        <taxon>Viridiplantae</taxon>
        <taxon>Streptophyta</taxon>
        <taxon>Embryophyta</taxon>
        <taxon>Tracheophyta</taxon>
        <taxon>Spermatophyta</taxon>
        <taxon>Magnoliopsida</taxon>
        <taxon>eudicotyledons</taxon>
        <taxon>Gunneridae</taxon>
        <taxon>Pentapetalae</taxon>
        <taxon>rosids</taxon>
        <taxon>malvids</taxon>
        <taxon>Malvales</taxon>
        <taxon>Malvaceae</taxon>
        <taxon>Malvoideae</taxon>
        <taxon>Gossypium</taxon>
    </lineage>
</organism>
<evidence type="ECO:0000313" key="3">
    <source>
        <dbReference type="Proteomes" id="UP000593575"/>
    </source>
</evidence>
<comment type="caution">
    <text evidence="2">The sequence shown here is derived from an EMBL/GenBank/DDBJ whole genome shotgun (WGS) entry which is preliminary data.</text>
</comment>
<dbReference type="Proteomes" id="UP000593575">
    <property type="component" value="Unassembled WGS sequence"/>
</dbReference>
<dbReference type="PANTHER" id="PTHR36012:SF2">
    <property type="entry name" value="OS08G0385000 PROTEIN"/>
    <property type="match status" value="1"/>
</dbReference>
<evidence type="ECO:0000313" key="2">
    <source>
        <dbReference type="EMBL" id="MBA0837711.1"/>
    </source>
</evidence>
<dbReference type="EMBL" id="JABFAE010000009">
    <property type="protein sequence ID" value="MBA0837711.1"/>
    <property type="molecule type" value="Genomic_DNA"/>
</dbReference>
<accession>A0A7J9JU44</accession>
<dbReference type="AlphaFoldDB" id="A0A7J9JU44"/>
<feature type="region of interest" description="Disordered" evidence="1">
    <location>
        <begin position="62"/>
        <end position="122"/>
    </location>
</feature>
<name>A0A7J9JU44_9ROSI</name>
<keyword evidence="3" id="KW-1185">Reference proteome</keyword>
<dbReference type="PANTHER" id="PTHR36012">
    <property type="entry name" value="OS01G0654400 PROTEIN"/>
    <property type="match status" value="1"/>
</dbReference>
<proteinExistence type="predicted"/>
<gene>
    <name evidence="2" type="ORF">Goarm_009847</name>
</gene>
<dbReference type="CDD" id="cd23010">
    <property type="entry name" value="PM41-like"/>
    <property type="match status" value="1"/>
</dbReference>
<evidence type="ECO:0000256" key="1">
    <source>
        <dbReference type="SAM" id="MobiDB-lite"/>
    </source>
</evidence>
<protein>
    <submittedName>
        <fullName evidence="2">Uncharacterized protein</fullName>
    </submittedName>
</protein>
<feature type="compositionally biased region" description="Basic and acidic residues" evidence="1">
    <location>
        <begin position="68"/>
        <end position="96"/>
    </location>
</feature>
<reference evidence="2 3" key="1">
    <citation type="journal article" date="2019" name="Genome Biol. Evol.">
        <title>Insights into the evolution of the New World diploid cottons (Gossypium, subgenus Houzingenia) based on genome sequencing.</title>
        <authorList>
            <person name="Grover C.E."/>
            <person name="Arick M.A. 2nd"/>
            <person name="Thrash A."/>
            <person name="Conover J.L."/>
            <person name="Sanders W.S."/>
            <person name="Peterson D.G."/>
            <person name="Frelichowski J.E."/>
            <person name="Scheffler J.A."/>
            <person name="Scheffler B.E."/>
            <person name="Wendel J.F."/>
        </authorList>
    </citation>
    <scope>NUCLEOTIDE SEQUENCE [LARGE SCALE GENOMIC DNA]</scope>
    <source>
        <strain evidence="2">6</strain>
        <tissue evidence="2">Leaf</tissue>
    </source>
</reference>
<feature type="non-terminal residue" evidence="2">
    <location>
        <position position="122"/>
    </location>
</feature>
<sequence>IVDLVVYHRSCQVTVLHDQHVEALFGRLLSGMSVGSKATWPGCDGAQGALPKESKTATIYESVQGGENKSKTELRSKEDEGGIQVDRLEDKVKDPTGEGGPIFGSPSPNNDDNQDLGVTGTA</sequence>